<name>A0A5J5F1N4_9PEZI</name>
<evidence type="ECO:0000256" key="5">
    <source>
        <dbReference type="ARBA" id="ARBA00023274"/>
    </source>
</evidence>
<accession>A0A5J5F1N4</accession>
<evidence type="ECO:0000313" key="8">
    <source>
        <dbReference type="Proteomes" id="UP000326924"/>
    </source>
</evidence>
<keyword evidence="3 7" id="KW-0689">Ribosomal protein</keyword>
<dbReference type="PANTHER" id="PTHR13477">
    <property type="entry name" value="MITOCHONDRIAL 39S RIBOSOMAL PROTEIN L49"/>
    <property type="match status" value="1"/>
</dbReference>
<dbReference type="PANTHER" id="PTHR13477:SF0">
    <property type="entry name" value="LARGE RIBOSOMAL SUBUNIT PROTEIN ML49"/>
    <property type="match status" value="1"/>
</dbReference>
<dbReference type="EMBL" id="VXIS01000054">
    <property type="protein sequence ID" value="KAA8909813.1"/>
    <property type="molecule type" value="Genomic_DNA"/>
</dbReference>
<comment type="subcellular location">
    <subcellularLocation>
        <location evidence="1">Mitochondrion</location>
    </subcellularLocation>
</comment>
<sequence>MFSATVRTSFLRLPRQPIAATQQVYRFSTTFTFREATQEPLPYFVYRSKTNNLPVYEEAKSGGTQLQTRIRKVEGNIEALRQALIENLRLQPERVWINSLTKHVLVKGHMKQRVEKFLREQKF</sequence>
<dbReference type="InParanoid" id="A0A5J5F1N4"/>
<evidence type="ECO:0000256" key="1">
    <source>
        <dbReference type="ARBA" id="ARBA00004173"/>
    </source>
</evidence>
<proteinExistence type="inferred from homology"/>
<comment type="caution">
    <text evidence="7">The sequence shown here is derived from an EMBL/GenBank/DDBJ whole genome shotgun (WGS) entry which is preliminary data.</text>
</comment>
<dbReference type="Pfam" id="PF05046">
    <property type="entry name" value="Img2"/>
    <property type="match status" value="1"/>
</dbReference>
<evidence type="ECO:0000313" key="7">
    <source>
        <dbReference type="EMBL" id="KAA8909813.1"/>
    </source>
</evidence>
<dbReference type="Gene3D" id="3.30.780.10">
    <property type="entry name" value="SUI1-like domain"/>
    <property type="match status" value="1"/>
</dbReference>
<keyword evidence="5" id="KW-0687">Ribonucleoprotein</keyword>
<gene>
    <name evidence="7" type="ORF">FN846DRAFT_941603</name>
</gene>
<keyword evidence="8" id="KW-1185">Reference proteome</keyword>
<dbReference type="InterPro" id="IPR007740">
    <property type="entry name" value="Ribosomal_mL49"/>
</dbReference>
<keyword evidence="4" id="KW-0496">Mitochondrion</keyword>
<dbReference type="AlphaFoldDB" id="A0A5J5F1N4"/>
<dbReference type="GO" id="GO:0006412">
    <property type="term" value="P:translation"/>
    <property type="evidence" value="ECO:0007669"/>
    <property type="project" value="InterPro"/>
</dbReference>
<reference evidence="7 8" key="1">
    <citation type="submission" date="2019-09" db="EMBL/GenBank/DDBJ databases">
        <title>Draft genome of the ectomycorrhizal ascomycete Sphaerosporella brunnea.</title>
        <authorList>
            <consortium name="DOE Joint Genome Institute"/>
            <person name="Benucci G.M."/>
            <person name="Marozzi G."/>
            <person name="Antonielli L."/>
            <person name="Sanchez S."/>
            <person name="Marco P."/>
            <person name="Wang X."/>
            <person name="Falini L.B."/>
            <person name="Barry K."/>
            <person name="Haridas S."/>
            <person name="Lipzen A."/>
            <person name="Labutti K."/>
            <person name="Grigoriev I.V."/>
            <person name="Murat C."/>
            <person name="Martin F."/>
            <person name="Albertini E."/>
            <person name="Donnini D."/>
            <person name="Bonito G."/>
        </authorList>
    </citation>
    <scope>NUCLEOTIDE SEQUENCE [LARGE SCALE GENOMIC DNA]</scope>
    <source>
        <strain evidence="7 8">Sb_GMNB300</strain>
    </source>
</reference>
<dbReference type="Proteomes" id="UP000326924">
    <property type="component" value="Unassembled WGS sequence"/>
</dbReference>
<protein>
    <recommendedName>
        <fullName evidence="6">Large ribosomal subunit protein mL49</fullName>
    </recommendedName>
</protein>
<dbReference type="FunCoup" id="A0A5J5F1N4">
    <property type="interactions" value="119"/>
</dbReference>
<dbReference type="GO" id="GO:0005762">
    <property type="term" value="C:mitochondrial large ribosomal subunit"/>
    <property type="evidence" value="ECO:0007669"/>
    <property type="project" value="TreeGrafter"/>
</dbReference>
<evidence type="ECO:0000256" key="3">
    <source>
        <dbReference type="ARBA" id="ARBA00022980"/>
    </source>
</evidence>
<organism evidence="7 8">
    <name type="scientific">Sphaerosporella brunnea</name>
    <dbReference type="NCBI Taxonomy" id="1250544"/>
    <lineage>
        <taxon>Eukaryota</taxon>
        <taxon>Fungi</taxon>
        <taxon>Dikarya</taxon>
        <taxon>Ascomycota</taxon>
        <taxon>Pezizomycotina</taxon>
        <taxon>Pezizomycetes</taxon>
        <taxon>Pezizales</taxon>
        <taxon>Pyronemataceae</taxon>
        <taxon>Sphaerosporella</taxon>
    </lineage>
</organism>
<evidence type="ECO:0000256" key="2">
    <source>
        <dbReference type="ARBA" id="ARBA00005677"/>
    </source>
</evidence>
<evidence type="ECO:0000256" key="4">
    <source>
        <dbReference type="ARBA" id="ARBA00023128"/>
    </source>
</evidence>
<evidence type="ECO:0000256" key="6">
    <source>
        <dbReference type="ARBA" id="ARBA00035191"/>
    </source>
</evidence>
<dbReference type="GO" id="GO:0003735">
    <property type="term" value="F:structural constituent of ribosome"/>
    <property type="evidence" value="ECO:0007669"/>
    <property type="project" value="InterPro"/>
</dbReference>
<comment type="similarity">
    <text evidence="2">Belongs to the mitochondrion-specific ribosomal protein mL49 family.</text>
</comment>
<dbReference type="OrthoDB" id="19439at2759"/>